<dbReference type="AlphaFoldDB" id="W4UYF8"/>
<evidence type="ECO:0000313" key="2">
    <source>
        <dbReference type="Proteomes" id="UP000019131"/>
    </source>
</evidence>
<keyword evidence="2" id="KW-1185">Reference proteome</keyword>
<sequence>MLYYINGFTSRYFLFFKGKGTNSLLYSYCPKNRNRKGIDCCGFSQKAVIVAKLFEAMEKRSKVKNFTHFHIVAQCLFLPA</sequence>
<proteinExistence type="predicted"/>
<gene>
    <name evidence="1" type="ORF">JCM10512_4338</name>
</gene>
<evidence type="ECO:0000313" key="1">
    <source>
        <dbReference type="EMBL" id="GAE85872.1"/>
    </source>
</evidence>
<dbReference type="Proteomes" id="UP000019131">
    <property type="component" value="Unassembled WGS sequence"/>
</dbReference>
<comment type="caution">
    <text evidence="1">The sequence shown here is derived from an EMBL/GenBank/DDBJ whole genome shotgun (WGS) entry which is preliminary data.</text>
</comment>
<reference evidence="1 2" key="1">
    <citation type="journal article" date="2014" name="Genome Announc.">
        <title>Draft Genome Sequence of Bacteroides reticulotermitis Strain JCM 10512T, Isolated from the Gut of a Termite.</title>
        <authorList>
            <person name="Yuki M."/>
            <person name="Oshima K."/>
            <person name="Suda W."/>
            <person name="Sakamoto M."/>
            <person name="Iida T."/>
            <person name="Hattori M."/>
            <person name="Ohkuma M."/>
        </authorList>
    </citation>
    <scope>NUCLEOTIDE SEQUENCE [LARGE SCALE GENOMIC DNA]</scope>
    <source>
        <strain evidence="1 2">JCM 10512</strain>
    </source>
</reference>
<protein>
    <submittedName>
        <fullName evidence="1">Uncharacterized protein</fullName>
    </submittedName>
</protein>
<organism evidence="1 2">
    <name type="scientific">Bacteroides reticulotermitis JCM 10512</name>
    <dbReference type="NCBI Taxonomy" id="1445607"/>
    <lineage>
        <taxon>Bacteria</taxon>
        <taxon>Pseudomonadati</taxon>
        <taxon>Bacteroidota</taxon>
        <taxon>Bacteroidia</taxon>
        <taxon>Bacteroidales</taxon>
        <taxon>Bacteroidaceae</taxon>
        <taxon>Bacteroides</taxon>
    </lineage>
</organism>
<name>W4UYF8_9BACE</name>
<accession>W4UYF8</accession>
<dbReference type="EMBL" id="BAIV01000032">
    <property type="protein sequence ID" value="GAE85872.1"/>
    <property type="molecule type" value="Genomic_DNA"/>
</dbReference>